<evidence type="ECO:0000313" key="2">
    <source>
        <dbReference type="Proteomes" id="UP001597474"/>
    </source>
</evidence>
<keyword evidence="2" id="KW-1185">Reference proteome</keyword>
<accession>A0ABW5U1V7</accession>
<dbReference type="InterPro" id="IPR021508">
    <property type="entry name" value="Gp17-like"/>
</dbReference>
<name>A0ABW5U1V7_9RHOB</name>
<gene>
    <name evidence="1" type="ORF">ACFSUD_09875</name>
</gene>
<comment type="caution">
    <text evidence="1">The sequence shown here is derived from an EMBL/GenBank/DDBJ whole genome shotgun (WGS) entry which is preliminary data.</text>
</comment>
<dbReference type="EMBL" id="JBHUMP010000007">
    <property type="protein sequence ID" value="MFD2739876.1"/>
    <property type="molecule type" value="Genomic_DNA"/>
</dbReference>
<organism evidence="1 2">
    <name type="scientific">Sulfitobacter aestuarii</name>
    <dbReference type="NCBI Taxonomy" id="2161676"/>
    <lineage>
        <taxon>Bacteria</taxon>
        <taxon>Pseudomonadati</taxon>
        <taxon>Pseudomonadota</taxon>
        <taxon>Alphaproteobacteria</taxon>
        <taxon>Rhodobacterales</taxon>
        <taxon>Roseobacteraceae</taxon>
        <taxon>Sulfitobacter</taxon>
    </lineage>
</organism>
<dbReference type="InterPro" id="IPR053745">
    <property type="entry name" value="Viral_Tail_Comp_sf"/>
</dbReference>
<dbReference type="Gene3D" id="3.30.2000.30">
    <property type="match status" value="1"/>
</dbReference>
<dbReference type="RefSeq" id="WP_386373909.1">
    <property type="nucleotide sequence ID" value="NZ_JBHUMP010000007.1"/>
</dbReference>
<proteinExistence type="predicted"/>
<sequence length="136" mass="14103">MSYGVSLALQVAVYDALRGDAALGALIGDAVYDAQPGGVLPEVYVQIGEEVVRDASDGSGAGSWHRFTVTVVCSAAGFGAAKTAAGLVSEALHDAALNLSRGRLVSLVFERARAARIEAGGARRIDLRFRARIEDG</sequence>
<protein>
    <submittedName>
        <fullName evidence="1">DUF3168 domain-containing protein</fullName>
    </submittedName>
</protein>
<dbReference type="Proteomes" id="UP001597474">
    <property type="component" value="Unassembled WGS sequence"/>
</dbReference>
<evidence type="ECO:0000313" key="1">
    <source>
        <dbReference type="EMBL" id="MFD2739876.1"/>
    </source>
</evidence>
<reference evidence="2" key="1">
    <citation type="journal article" date="2019" name="Int. J. Syst. Evol. Microbiol.">
        <title>The Global Catalogue of Microorganisms (GCM) 10K type strain sequencing project: providing services to taxonomists for standard genome sequencing and annotation.</title>
        <authorList>
            <consortium name="The Broad Institute Genomics Platform"/>
            <consortium name="The Broad Institute Genome Sequencing Center for Infectious Disease"/>
            <person name="Wu L."/>
            <person name="Ma J."/>
        </authorList>
    </citation>
    <scope>NUCLEOTIDE SEQUENCE [LARGE SCALE GENOMIC DNA]</scope>
    <source>
        <strain evidence="2">TISTR 2562</strain>
    </source>
</reference>
<dbReference type="Pfam" id="PF11367">
    <property type="entry name" value="Tail_completion_gp17"/>
    <property type="match status" value="1"/>
</dbReference>